<dbReference type="InterPro" id="IPR052747">
    <property type="entry name" value="TA_system_RelE_toxin"/>
</dbReference>
<dbReference type="AlphaFoldDB" id="A0A6G8Q1J0"/>
<keyword evidence="1" id="KW-1277">Toxin-antitoxin system</keyword>
<dbReference type="RefSeq" id="WP_166398007.1">
    <property type="nucleotide sequence ID" value="NZ_CP045121.1"/>
</dbReference>
<dbReference type="PANTHER" id="PTHR38813">
    <property type="match status" value="1"/>
</dbReference>
<reference evidence="2 3" key="1">
    <citation type="submission" date="2019-10" db="EMBL/GenBank/DDBJ databases">
        <title>Rubrobacter sp nov SCSIO 52915 isolated from a deep-sea sediment in the South China Sea.</title>
        <authorList>
            <person name="Chen R.W."/>
        </authorList>
    </citation>
    <scope>NUCLEOTIDE SEQUENCE [LARGE SCALE GENOMIC DNA]</scope>
    <source>
        <strain evidence="2 3">SCSIO 52915</strain>
    </source>
</reference>
<dbReference type="SUPFAM" id="SSF143011">
    <property type="entry name" value="RelE-like"/>
    <property type="match status" value="1"/>
</dbReference>
<dbReference type="InterPro" id="IPR035093">
    <property type="entry name" value="RelE/ParE_toxin_dom_sf"/>
</dbReference>
<dbReference type="Gene3D" id="3.30.2310.20">
    <property type="entry name" value="RelE-like"/>
    <property type="match status" value="1"/>
</dbReference>
<organism evidence="2 3">
    <name type="scientific">Rubrobacter marinus</name>
    <dbReference type="NCBI Taxonomy" id="2653852"/>
    <lineage>
        <taxon>Bacteria</taxon>
        <taxon>Bacillati</taxon>
        <taxon>Actinomycetota</taxon>
        <taxon>Rubrobacteria</taxon>
        <taxon>Rubrobacterales</taxon>
        <taxon>Rubrobacteraceae</taxon>
        <taxon>Rubrobacter</taxon>
    </lineage>
</organism>
<dbReference type="KEGG" id="rmar:GBA65_19455"/>
<dbReference type="Proteomes" id="UP000502706">
    <property type="component" value="Chromosome"/>
</dbReference>
<name>A0A6G8Q1J0_9ACTN</name>
<dbReference type="EMBL" id="CP045121">
    <property type="protein sequence ID" value="QIN80336.1"/>
    <property type="molecule type" value="Genomic_DNA"/>
</dbReference>
<dbReference type="InterPro" id="IPR007712">
    <property type="entry name" value="RelE/ParE_toxin"/>
</dbReference>
<sequence length="84" mass="9781">MSYSLFIEVRTDKELGKLPQDAQDRIDEAIDDLADDPKPPASRKLQGREGYRLRVGDYRVLYAVDDTEMRVIVTRVGHRKNVYR</sequence>
<protein>
    <submittedName>
        <fullName evidence="2">Type II toxin-antitoxin system RelE/ParE family toxin</fullName>
    </submittedName>
</protein>
<keyword evidence="3" id="KW-1185">Reference proteome</keyword>
<evidence type="ECO:0000313" key="2">
    <source>
        <dbReference type="EMBL" id="QIN80336.1"/>
    </source>
</evidence>
<evidence type="ECO:0000313" key="3">
    <source>
        <dbReference type="Proteomes" id="UP000502706"/>
    </source>
</evidence>
<dbReference type="Pfam" id="PF05016">
    <property type="entry name" value="ParE_toxin"/>
    <property type="match status" value="1"/>
</dbReference>
<dbReference type="PANTHER" id="PTHR38813:SF1">
    <property type="entry name" value="TOXIN RELE1-RELATED"/>
    <property type="match status" value="1"/>
</dbReference>
<evidence type="ECO:0000256" key="1">
    <source>
        <dbReference type="ARBA" id="ARBA00022649"/>
    </source>
</evidence>
<accession>A0A6G8Q1J0</accession>
<proteinExistence type="predicted"/>
<gene>
    <name evidence="2" type="ORF">GBA65_19455</name>
</gene>